<dbReference type="Proteomes" id="UP000003824">
    <property type="component" value="Unassembled WGS sequence"/>
</dbReference>
<dbReference type="Gene3D" id="1.10.10.10">
    <property type="entry name" value="Winged helix-like DNA-binding domain superfamily/Winged helix DNA-binding domain"/>
    <property type="match status" value="1"/>
</dbReference>
<dbReference type="AlphaFoldDB" id="D6A6W4"/>
<keyword evidence="1" id="KW-0805">Transcription regulation</keyword>
<evidence type="ECO:0000256" key="4">
    <source>
        <dbReference type="SAM" id="MobiDB-lite"/>
    </source>
</evidence>
<dbReference type="SUPFAM" id="SSF46894">
    <property type="entry name" value="C-terminal effector domain of the bipartite response regulators"/>
    <property type="match status" value="1"/>
</dbReference>
<dbReference type="SMART" id="SM00421">
    <property type="entry name" value="HTH_LUXR"/>
    <property type="match status" value="1"/>
</dbReference>
<dbReference type="Pfam" id="PF00196">
    <property type="entry name" value="GerE"/>
    <property type="match status" value="1"/>
</dbReference>
<dbReference type="InterPro" id="IPR000792">
    <property type="entry name" value="Tscrpt_reg_LuxR_C"/>
</dbReference>
<dbReference type="PANTHER" id="PTHR44688:SF16">
    <property type="entry name" value="DNA-BINDING TRANSCRIPTIONAL ACTIVATOR DEVR_DOSR"/>
    <property type="match status" value="1"/>
</dbReference>
<keyword evidence="3" id="KW-0804">Transcription</keyword>
<reference evidence="7" key="1">
    <citation type="submission" date="2008-12" db="EMBL/GenBank/DDBJ databases">
        <title>Annotation of Streptomyces ghanaensis ATCC 14672.</title>
        <authorList>
            <consortium name="The Broad Institute Genome Sequencing Platform"/>
            <consortium name="Broad Institute Microbial Sequencing Center"/>
            <person name="Fischbach M."/>
            <person name="Ward D."/>
            <person name="Young S."/>
            <person name="Kodira C.D."/>
            <person name="Zeng Q."/>
            <person name="Koehrsen M."/>
            <person name="Godfrey P."/>
            <person name="Alvarado L."/>
            <person name="Berlin A.M."/>
            <person name="Borenstein D."/>
            <person name="Chen Z."/>
            <person name="Engels R."/>
            <person name="Freedman E."/>
            <person name="Gellesch M."/>
            <person name="Goldberg J."/>
            <person name="Griggs A."/>
            <person name="Gujja S."/>
            <person name="Heiman D.I."/>
            <person name="Hepburn T.A."/>
            <person name="Howarth C."/>
            <person name="Jen D."/>
            <person name="Larson L."/>
            <person name="Lewis B."/>
            <person name="Mehta T."/>
            <person name="Park D."/>
            <person name="Pearson M."/>
            <person name="Roberts A."/>
            <person name="Saif S."/>
            <person name="Shea T.D."/>
            <person name="Shenoy N."/>
            <person name="Sisk P."/>
            <person name="Stolte C."/>
            <person name="Sykes S.N."/>
            <person name="Walk T."/>
            <person name="White J."/>
            <person name="Yandava C."/>
            <person name="Straight P."/>
            <person name="Clardy J."/>
            <person name="Hung D."/>
            <person name="Kolter R."/>
            <person name="Mekalanos J."/>
            <person name="Walker S."/>
            <person name="Walsh C.T."/>
            <person name="Wieland B.L.C."/>
            <person name="Ilzarbe M."/>
            <person name="Galagan J."/>
            <person name="Nusbaum C."/>
            <person name="Birren B."/>
        </authorList>
    </citation>
    <scope>NUCLEOTIDE SEQUENCE [LARGE SCALE GENOMIC DNA]</scope>
    <source>
        <strain evidence="7">ATCC 14672 / DSM 40746 / JCM 4963 / KCTC 9882 / NRRL B-12104 / FH 1290</strain>
    </source>
</reference>
<feature type="domain" description="HTH luxR-type" evidence="5">
    <location>
        <begin position="19"/>
        <end position="65"/>
    </location>
</feature>
<accession>D6A6W4</accession>
<dbReference type="PANTHER" id="PTHR44688">
    <property type="entry name" value="DNA-BINDING TRANSCRIPTIONAL ACTIVATOR DEVR_DOSR"/>
    <property type="match status" value="1"/>
</dbReference>
<evidence type="ECO:0000313" key="7">
    <source>
        <dbReference type="Proteomes" id="UP000003824"/>
    </source>
</evidence>
<dbReference type="PRINTS" id="PR00038">
    <property type="entry name" value="HTHLUXR"/>
</dbReference>
<protein>
    <submittedName>
        <fullName evidence="6">Response regulator receiver</fullName>
    </submittedName>
</protein>
<dbReference type="GO" id="GO:0003677">
    <property type="term" value="F:DNA binding"/>
    <property type="evidence" value="ECO:0007669"/>
    <property type="project" value="UniProtKB-KW"/>
</dbReference>
<organism evidence="6 7">
    <name type="scientific">Streptomyces viridosporus (strain ATCC 14672 / DSM 40746 / JCM 4963 / KCTC 9882 / NRRL B-12104 / FH 1290)</name>
    <name type="common">Streptomyces ghanaensis</name>
    <dbReference type="NCBI Taxonomy" id="566461"/>
    <lineage>
        <taxon>Bacteria</taxon>
        <taxon>Bacillati</taxon>
        <taxon>Actinomycetota</taxon>
        <taxon>Actinomycetes</taxon>
        <taxon>Kitasatosporales</taxon>
        <taxon>Streptomycetaceae</taxon>
        <taxon>Streptomyces</taxon>
    </lineage>
</organism>
<dbReference type="GO" id="GO:0006355">
    <property type="term" value="P:regulation of DNA-templated transcription"/>
    <property type="evidence" value="ECO:0007669"/>
    <property type="project" value="InterPro"/>
</dbReference>
<evidence type="ECO:0000259" key="5">
    <source>
        <dbReference type="SMART" id="SM00421"/>
    </source>
</evidence>
<name>D6A6W4_STRV1</name>
<evidence type="ECO:0000256" key="2">
    <source>
        <dbReference type="ARBA" id="ARBA00023125"/>
    </source>
</evidence>
<dbReference type="InterPro" id="IPR036388">
    <property type="entry name" value="WH-like_DNA-bd_sf"/>
</dbReference>
<proteinExistence type="predicted"/>
<dbReference type="CDD" id="cd06170">
    <property type="entry name" value="LuxR_C_like"/>
    <property type="match status" value="1"/>
</dbReference>
<evidence type="ECO:0000313" key="6">
    <source>
        <dbReference type="EMBL" id="EFE71790.2"/>
    </source>
</evidence>
<evidence type="ECO:0000256" key="1">
    <source>
        <dbReference type="ARBA" id="ARBA00023015"/>
    </source>
</evidence>
<evidence type="ECO:0000256" key="3">
    <source>
        <dbReference type="ARBA" id="ARBA00023163"/>
    </source>
</evidence>
<feature type="region of interest" description="Disordered" evidence="4">
    <location>
        <begin position="57"/>
        <end position="81"/>
    </location>
</feature>
<keyword evidence="2" id="KW-0238">DNA-binding</keyword>
<gene>
    <name evidence="6" type="ORF">SSFG_07026</name>
</gene>
<dbReference type="EMBL" id="DS999641">
    <property type="protein sequence ID" value="EFE71790.2"/>
    <property type="molecule type" value="Genomic_DNA"/>
</dbReference>
<dbReference type="InterPro" id="IPR016032">
    <property type="entry name" value="Sig_transdc_resp-reg_C-effctor"/>
</dbReference>
<sequence length="81" mass="8411">MWPVLGSFVAHDVECDAQGTPLTPREREVLRLIAGGLSNSEIAAALVISHETLKTSCPASSPSSTCATASRPSSTPTGTTW</sequence>